<keyword evidence="2" id="KW-0255">Endonuclease</keyword>
<organism evidence="2 3">
    <name type="scientific">Ilyomonas limi</name>
    <dbReference type="NCBI Taxonomy" id="2575867"/>
    <lineage>
        <taxon>Bacteria</taxon>
        <taxon>Pseudomonadati</taxon>
        <taxon>Bacteroidota</taxon>
        <taxon>Chitinophagia</taxon>
        <taxon>Chitinophagales</taxon>
        <taxon>Chitinophagaceae</taxon>
        <taxon>Ilyomonas</taxon>
    </lineage>
</organism>
<dbReference type="Pfam" id="PF00149">
    <property type="entry name" value="Metallophos"/>
    <property type="match status" value="1"/>
</dbReference>
<dbReference type="GO" id="GO:0016874">
    <property type="term" value="F:ligase activity"/>
    <property type="evidence" value="ECO:0007669"/>
    <property type="project" value="UniProtKB-KW"/>
</dbReference>
<accession>A0A4U3L1F5</accession>
<dbReference type="PANTHER" id="PTHR39323:SF1">
    <property type="entry name" value="BLR1149 PROTEIN"/>
    <property type="match status" value="1"/>
</dbReference>
<reference evidence="2 3" key="1">
    <citation type="submission" date="2019-05" db="EMBL/GenBank/DDBJ databases">
        <title>Panacibacter sp. strain 17mud1-8 Genome sequencing and assembly.</title>
        <authorList>
            <person name="Chhetri G."/>
        </authorList>
    </citation>
    <scope>NUCLEOTIDE SEQUENCE [LARGE SCALE GENOMIC DNA]</scope>
    <source>
        <strain evidence="2 3">17mud1-8</strain>
    </source>
</reference>
<dbReference type="Gene3D" id="3.60.21.10">
    <property type="match status" value="1"/>
</dbReference>
<dbReference type="OrthoDB" id="9795838at2"/>
<dbReference type="SUPFAM" id="SSF56300">
    <property type="entry name" value="Metallo-dependent phosphatases"/>
    <property type="match status" value="1"/>
</dbReference>
<dbReference type="AlphaFoldDB" id="A0A4U3L1F5"/>
<feature type="domain" description="Calcineurin-like phosphoesterase" evidence="1">
    <location>
        <begin position="30"/>
        <end position="161"/>
    </location>
</feature>
<keyword evidence="2" id="KW-0436">Ligase</keyword>
<dbReference type="PIRSF" id="PIRSF000887">
    <property type="entry name" value="Pesterase_MJ0037"/>
    <property type="match status" value="1"/>
</dbReference>
<evidence type="ECO:0000313" key="2">
    <source>
        <dbReference type="EMBL" id="TKK67277.1"/>
    </source>
</evidence>
<evidence type="ECO:0000313" key="3">
    <source>
        <dbReference type="Proteomes" id="UP000305848"/>
    </source>
</evidence>
<gene>
    <name evidence="2" type="primary">pdeM</name>
    <name evidence="2" type="ORF">FC093_15360</name>
</gene>
<sequence length="219" mass="25211">MSTPIHHIIHNNTFWLSPQRCLYWEEAQALIVSDLHLGKTGHFRRQGIAVPQAVYKEDLQCLFSQIQYYKPKQLIIVGDLFHSKENRELDLFIRWRNDIPQVDVHLVKGNHDILKNEWYSNANIGISQEQLCIDQFIFTHEATAANCTGNNQSYIFSGHIHPGVSIHGLGRQSLTFPCYFFGEWYAVLPAFSKFTGVKVMHKSKGDHVFAIVNQSVMKV</sequence>
<dbReference type="GO" id="GO:0004519">
    <property type="term" value="F:endonuclease activity"/>
    <property type="evidence" value="ECO:0007669"/>
    <property type="project" value="UniProtKB-KW"/>
</dbReference>
<dbReference type="PANTHER" id="PTHR39323">
    <property type="entry name" value="BLR1149 PROTEIN"/>
    <property type="match status" value="1"/>
</dbReference>
<dbReference type="InterPro" id="IPR024173">
    <property type="entry name" value="Pesterase_MJ0037-like"/>
</dbReference>
<dbReference type="InterPro" id="IPR026336">
    <property type="entry name" value="PdeM-like"/>
</dbReference>
<comment type="caution">
    <text evidence="2">The sequence shown here is derived from an EMBL/GenBank/DDBJ whole genome shotgun (WGS) entry which is preliminary data.</text>
</comment>
<dbReference type="EMBL" id="SZQL01000012">
    <property type="protein sequence ID" value="TKK67277.1"/>
    <property type="molecule type" value="Genomic_DNA"/>
</dbReference>
<dbReference type="NCBIfam" id="TIGR04123">
    <property type="entry name" value="P_estr_lig_assc"/>
    <property type="match status" value="1"/>
</dbReference>
<name>A0A4U3L1F5_9BACT</name>
<evidence type="ECO:0000259" key="1">
    <source>
        <dbReference type="Pfam" id="PF00149"/>
    </source>
</evidence>
<dbReference type="Proteomes" id="UP000305848">
    <property type="component" value="Unassembled WGS sequence"/>
</dbReference>
<dbReference type="GO" id="GO:0016787">
    <property type="term" value="F:hydrolase activity"/>
    <property type="evidence" value="ECO:0007669"/>
    <property type="project" value="UniProtKB-KW"/>
</dbReference>
<proteinExistence type="predicted"/>
<protein>
    <submittedName>
        <fullName evidence="2">Ligase-associated DNA damage response endonuclease PdeM</fullName>
        <ecNumber evidence="2">3.1.-.-</ecNumber>
    </submittedName>
</protein>
<keyword evidence="2" id="KW-0540">Nuclease</keyword>
<dbReference type="InterPro" id="IPR029052">
    <property type="entry name" value="Metallo-depent_PP-like"/>
</dbReference>
<dbReference type="InterPro" id="IPR004843">
    <property type="entry name" value="Calcineurin-like_PHP"/>
</dbReference>
<keyword evidence="2" id="KW-0378">Hydrolase</keyword>
<keyword evidence="3" id="KW-1185">Reference proteome</keyword>
<dbReference type="EC" id="3.1.-.-" evidence="2"/>